<name>A0AAE0UM27_9TELE</name>
<dbReference type="EMBL" id="JAUCMX010000026">
    <property type="protein sequence ID" value="KAK3509597.1"/>
    <property type="molecule type" value="Genomic_DNA"/>
</dbReference>
<comment type="caution">
    <text evidence="1">The sequence shown here is derived from an EMBL/GenBank/DDBJ whole genome shotgun (WGS) entry which is preliminary data.</text>
</comment>
<sequence>MVVVVNPGLDRSGMAFVLTIRMVKFGNVLRQLPFLMQPSLFIQAWDRHRSHWTVTPMARLAILMGIIFILPDAVKSDCEAVKEKLKEAFGRRRFMERFRASLSARPRTACESLEVYTAEISRLVEDVFPSMVTGHRGRPLTTGVGPPGSQRPSIGECEDEMLNFCTNLSSVLSDIHRQVKDALPKPHADALQDLKPDEWIMLTFVKQLI</sequence>
<dbReference type="AlphaFoldDB" id="A0AAE0UM27"/>
<proteinExistence type="predicted"/>
<dbReference type="Proteomes" id="UP001274896">
    <property type="component" value="Unassembled WGS sequence"/>
</dbReference>
<evidence type="ECO:0000313" key="2">
    <source>
        <dbReference type="Proteomes" id="UP001274896"/>
    </source>
</evidence>
<evidence type="ECO:0000313" key="1">
    <source>
        <dbReference type="EMBL" id="KAK3509597.1"/>
    </source>
</evidence>
<keyword evidence="2" id="KW-1185">Reference proteome</keyword>
<reference evidence="1" key="1">
    <citation type="submission" date="2023-06" db="EMBL/GenBank/DDBJ databases">
        <title>Male Hemibagrus guttatus genome.</title>
        <authorList>
            <person name="Bian C."/>
        </authorList>
    </citation>
    <scope>NUCLEOTIDE SEQUENCE</scope>
    <source>
        <strain evidence="1">Male_cb2023</strain>
        <tissue evidence="1">Muscle</tissue>
    </source>
</reference>
<gene>
    <name evidence="1" type="ORF">QTP70_006791</name>
</gene>
<accession>A0AAE0UM27</accession>
<organism evidence="1 2">
    <name type="scientific">Hemibagrus guttatus</name>
    <dbReference type="NCBI Taxonomy" id="175788"/>
    <lineage>
        <taxon>Eukaryota</taxon>
        <taxon>Metazoa</taxon>
        <taxon>Chordata</taxon>
        <taxon>Craniata</taxon>
        <taxon>Vertebrata</taxon>
        <taxon>Euteleostomi</taxon>
        <taxon>Actinopterygii</taxon>
        <taxon>Neopterygii</taxon>
        <taxon>Teleostei</taxon>
        <taxon>Ostariophysi</taxon>
        <taxon>Siluriformes</taxon>
        <taxon>Bagridae</taxon>
        <taxon>Hemibagrus</taxon>
    </lineage>
</organism>
<protein>
    <submittedName>
        <fullName evidence="1">Uncharacterized protein</fullName>
    </submittedName>
</protein>